<dbReference type="GO" id="GO:0004035">
    <property type="term" value="F:alkaline phosphatase activity"/>
    <property type="evidence" value="ECO:0007669"/>
    <property type="project" value="UniProtKB-EC"/>
</dbReference>
<evidence type="ECO:0000259" key="1">
    <source>
        <dbReference type="Pfam" id="PF09423"/>
    </source>
</evidence>
<dbReference type="InterPro" id="IPR018946">
    <property type="entry name" value="PhoD-like_MPP"/>
</dbReference>
<accession>A0ABW1NIJ0</accession>
<evidence type="ECO:0000313" key="4">
    <source>
        <dbReference type="Proteomes" id="UP001596137"/>
    </source>
</evidence>
<dbReference type="Gene3D" id="3.60.21.70">
    <property type="entry name" value="PhoD-like phosphatase"/>
    <property type="match status" value="1"/>
</dbReference>
<sequence>MPELLVGPMLRYADEDGSSVWVETSSPCEVAVVVNGVRATARTFTVHGHHYAVTEVGETGEYTVELDGDQVWPLDDFPPSRIRPVTDLRQVAFGSCRTTVPHDEAHEATHGVDVLREYGKRLMEGEDPVDLLLFLGDQVYADELSAEMLAFIRARRDDGPDEIVDFDEYAELYRQAWTEPLVRWVLSVVPTAMIFDDHDVRDDWNTSATWRREIAQVPWWSSRVVAALGAYWIYQHIGNLSPSEREADPTYAKITAGDVDGGATLDEFAALADADPSSNRWSYSRDVGHNRLIMLDTRCARRLDPDRRSMVDDAEWEWFAERATGDVDHLLIGSSVPVFLPSGIFDVESWNEAVAGGAWGRRAALVAERIRQAIDLEHWGAFRKSFDRLGSLLIDISAGRRGRAPATIVLLSGDVHYSYLAAATSATGDLNHARIYQAVCSPIRNPLSRVVRFANVVGQFGVATLVGGLLARTARLPRRAFRWKITDGPWFPNVLATLDLDGRSAAVRWHTARPLYEKLVEIPLTAPPMSR</sequence>
<dbReference type="InterPro" id="IPR038607">
    <property type="entry name" value="PhoD-like_sf"/>
</dbReference>
<dbReference type="Pfam" id="PF09423">
    <property type="entry name" value="PhoD"/>
    <property type="match status" value="1"/>
</dbReference>
<dbReference type="EMBL" id="JBHSRF010000025">
    <property type="protein sequence ID" value="MFC6083199.1"/>
    <property type="molecule type" value="Genomic_DNA"/>
</dbReference>
<dbReference type="Pfam" id="PF25077">
    <property type="entry name" value="DUF7800"/>
    <property type="match status" value="1"/>
</dbReference>
<dbReference type="InterPro" id="IPR029052">
    <property type="entry name" value="Metallo-depent_PP-like"/>
</dbReference>
<gene>
    <name evidence="3" type="ORF">ACFP1K_18645</name>
</gene>
<evidence type="ECO:0000313" key="3">
    <source>
        <dbReference type="EMBL" id="MFC6083199.1"/>
    </source>
</evidence>
<protein>
    <submittedName>
        <fullName evidence="3">Alkaline phosphatase D family protein</fullName>
        <ecNumber evidence="3">3.1.3.1</ecNumber>
    </submittedName>
</protein>
<organism evidence="3 4">
    <name type="scientific">Sphaerisporangium aureirubrum</name>
    <dbReference type="NCBI Taxonomy" id="1544736"/>
    <lineage>
        <taxon>Bacteria</taxon>
        <taxon>Bacillati</taxon>
        <taxon>Actinomycetota</taxon>
        <taxon>Actinomycetes</taxon>
        <taxon>Streptosporangiales</taxon>
        <taxon>Streptosporangiaceae</taxon>
        <taxon>Sphaerisporangium</taxon>
    </lineage>
</organism>
<dbReference type="PANTHER" id="PTHR37031:SF2">
    <property type="entry name" value="PHOD-LIKE PHOSPHATASE METALLOPHOSPHATASE DOMAIN-CONTAINING PROTEIN"/>
    <property type="match status" value="1"/>
</dbReference>
<dbReference type="SUPFAM" id="SSF56300">
    <property type="entry name" value="Metallo-dependent phosphatases"/>
    <property type="match status" value="1"/>
</dbReference>
<dbReference type="InterPro" id="IPR056702">
    <property type="entry name" value="DUF7800"/>
</dbReference>
<dbReference type="EC" id="3.1.3.1" evidence="3"/>
<feature type="domain" description="PhoD-like phosphatase metallophosphatase" evidence="1">
    <location>
        <begin position="126"/>
        <end position="430"/>
    </location>
</feature>
<reference evidence="4" key="1">
    <citation type="journal article" date="2019" name="Int. J. Syst. Evol. Microbiol.">
        <title>The Global Catalogue of Microorganisms (GCM) 10K type strain sequencing project: providing services to taxonomists for standard genome sequencing and annotation.</title>
        <authorList>
            <consortium name="The Broad Institute Genomics Platform"/>
            <consortium name="The Broad Institute Genome Sequencing Center for Infectious Disease"/>
            <person name="Wu L."/>
            <person name="Ma J."/>
        </authorList>
    </citation>
    <scope>NUCLEOTIDE SEQUENCE [LARGE SCALE GENOMIC DNA]</scope>
    <source>
        <strain evidence="4">JCM 30346</strain>
    </source>
</reference>
<proteinExistence type="predicted"/>
<dbReference type="Proteomes" id="UP001596137">
    <property type="component" value="Unassembled WGS sequence"/>
</dbReference>
<dbReference type="CDD" id="cd07389">
    <property type="entry name" value="MPP_PhoD"/>
    <property type="match status" value="1"/>
</dbReference>
<name>A0ABW1NIJ0_9ACTN</name>
<dbReference type="PANTHER" id="PTHR37031">
    <property type="entry name" value="METALLOPHOSPHATASE BINDING DOMAIN PROTEIN"/>
    <property type="match status" value="1"/>
</dbReference>
<keyword evidence="3" id="KW-0378">Hydrolase</keyword>
<evidence type="ECO:0000259" key="2">
    <source>
        <dbReference type="Pfam" id="PF25077"/>
    </source>
</evidence>
<feature type="domain" description="DUF7800" evidence="2">
    <location>
        <begin position="1"/>
        <end position="78"/>
    </location>
</feature>
<comment type="caution">
    <text evidence="3">The sequence shown here is derived from an EMBL/GenBank/DDBJ whole genome shotgun (WGS) entry which is preliminary data.</text>
</comment>
<dbReference type="RefSeq" id="WP_380754759.1">
    <property type="nucleotide sequence ID" value="NZ_JBHSRF010000025.1"/>
</dbReference>
<keyword evidence="4" id="KW-1185">Reference proteome</keyword>